<dbReference type="InterPro" id="IPR001623">
    <property type="entry name" value="DnaJ_domain"/>
</dbReference>
<dbReference type="PROSITE" id="PS50076">
    <property type="entry name" value="DNAJ_2"/>
    <property type="match status" value="1"/>
</dbReference>
<keyword evidence="1" id="KW-1133">Transmembrane helix</keyword>
<proteinExistence type="predicted"/>
<dbReference type="CDD" id="cd06257">
    <property type="entry name" value="DnaJ"/>
    <property type="match status" value="1"/>
</dbReference>
<dbReference type="AlphaFoldDB" id="A0A9D4ZLT8"/>
<dbReference type="PRINTS" id="PR00625">
    <property type="entry name" value="JDOMAIN"/>
</dbReference>
<sequence>MITSASSRRALRYGWQEWRRSFSQPVEALFRQLGLSQGATLDEVKQAYRRRALECHPDLHHNDGTEFRRLTESYNQLINRGGSYHRRIHVRSAPTEHRIFQGPRAFWWVSLFLTVVLFWYPSHMYLQNRNRVSLHEPSRYIEPSRDAAKRERIAAIILEKQRKAKDQQ</sequence>
<name>A0A9D4ZLT8_ADICA</name>
<evidence type="ECO:0000313" key="3">
    <source>
        <dbReference type="EMBL" id="KAI5077515.1"/>
    </source>
</evidence>
<dbReference type="Gene3D" id="1.10.287.110">
    <property type="entry name" value="DnaJ domain"/>
    <property type="match status" value="1"/>
</dbReference>
<dbReference type="InterPro" id="IPR052276">
    <property type="entry name" value="Diphthamide-biosynth_chaperone"/>
</dbReference>
<dbReference type="PANTHER" id="PTHR44240:SF10">
    <property type="entry name" value="J DOMAIN-CONTAINING PROTEIN"/>
    <property type="match status" value="1"/>
</dbReference>
<accession>A0A9D4ZLT8</accession>
<dbReference type="PANTHER" id="PTHR44240">
    <property type="entry name" value="DNAJ DOMAIN (PROKARYOTIC HEAT SHOCK PROTEIN)-RELATED"/>
    <property type="match status" value="1"/>
</dbReference>
<dbReference type="SUPFAM" id="SSF46565">
    <property type="entry name" value="Chaperone J-domain"/>
    <property type="match status" value="1"/>
</dbReference>
<evidence type="ECO:0000313" key="4">
    <source>
        <dbReference type="Proteomes" id="UP000886520"/>
    </source>
</evidence>
<keyword evidence="4" id="KW-1185">Reference proteome</keyword>
<dbReference type="Pfam" id="PF00226">
    <property type="entry name" value="DnaJ"/>
    <property type="match status" value="1"/>
</dbReference>
<keyword evidence="1" id="KW-0472">Membrane</keyword>
<evidence type="ECO:0000256" key="1">
    <source>
        <dbReference type="SAM" id="Phobius"/>
    </source>
</evidence>
<gene>
    <name evidence="3" type="ORF">GOP47_0007339</name>
</gene>
<dbReference type="InterPro" id="IPR036869">
    <property type="entry name" value="J_dom_sf"/>
</dbReference>
<keyword evidence="1" id="KW-0812">Transmembrane</keyword>
<protein>
    <recommendedName>
        <fullName evidence="2">J domain-containing protein</fullName>
    </recommendedName>
</protein>
<organism evidence="3 4">
    <name type="scientific">Adiantum capillus-veneris</name>
    <name type="common">Maidenhair fern</name>
    <dbReference type="NCBI Taxonomy" id="13818"/>
    <lineage>
        <taxon>Eukaryota</taxon>
        <taxon>Viridiplantae</taxon>
        <taxon>Streptophyta</taxon>
        <taxon>Embryophyta</taxon>
        <taxon>Tracheophyta</taxon>
        <taxon>Polypodiopsida</taxon>
        <taxon>Polypodiidae</taxon>
        <taxon>Polypodiales</taxon>
        <taxon>Pteridineae</taxon>
        <taxon>Pteridaceae</taxon>
        <taxon>Vittarioideae</taxon>
        <taxon>Adiantum</taxon>
    </lineage>
</organism>
<feature type="transmembrane region" description="Helical" evidence="1">
    <location>
        <begin position="105"/>
        <end position="122"/>
    </location>
</feature>
<reference evidence="3" key="1">
    <citation type="submission" date="2021-01" db="EMBL/GenBank/DDBJ databases">
        <title>Adiantum capillus-veneris genome.</title>
        <authorList>
            <person name="Fang Y."/>
            <person name="Liao Q."/>
        </authorList>
    </citation>
    <scope>NUCLEOTIDE SEQUENCE</scope>
    <source>
        <strain evidence="3">H3</strain>
        <tissue evidence="3">Leaf</tissue>
    </source>
</reference>
<feature type="domain" description="J" evidence="2">
    <location>
        <begin position="28"/>
        <end position="93"/>
    </location>
</feature>
<dbReference type="SMART" id="SM00271">
    <property type="entry name" value="DnaJ"/>
    <property type="match status" value="1"/>
</dbReference>
<dbReference type="EMBL" id="JABFUD020000007">
    <property type="protein sequence ID" value="KAI5077515.1"/>
    <property type="molecule type" value="Genomic_DNA"/>
</dbReference>
<comment type="caution">
    <text evidence="3">The sequence shown here is derived from an EMBL/GenBank/DDBJ whole genome shotgun (WGS) entry which is preliminary data.</text>
</comment>
<dbReference type="Proteomes" id="UP000886520">
    <property type="component" value="Chromosome 7"/>
</dbReference>
<dbReference type="OrthoDB" id="445556at2759"/>
<evidence type="ECO:0000259" key="2">
    <source>
        <dbReference type="PROSITE" id="PS50076"/>
    </source>
</evidence>